<dbReference type="EMBL" id="SFCC01000010">
    <property type="protein sequence ID" value="RZQ62013.1"/>
    <property type="molecule type" value="Genomic_DNA"/>
</dbReference>
<evidence type="ECO:0000256" key="3">
    <source>
        <dbReference type="ARBA" id="ARBA00022960"/>
    </source>
</evidence>
<evidence type="ECO:0000256" key="1">
    <source>
        <dbReference type="ARBA" id="ARBA00004752"/>
    </source>
</evidence>
<gene>
    <name evidence="8" type="ORF">EWH70_20670</name>
</gene>
<dbReference type="GO" id="GO:0018104">
    <property type="term" value="P:peptidoglycan-protein cross-linking"/>
    <property type="evidence" value="ECO:0007669"/>
    <property type="project" value="TreeGrafter"/>
</dbReference>
<dbReference type="UniPathway" id="UPA00219"/>
<dbReference type="Pfam" id="PF01471">
    <property type="entry name" value="PG_binding_1"/>
    <property type="match status" value="1"/>
</dbReference>
<evidence type="ECO:0000256" key="5">
    <source>
        <dbReference type="ARBA" id="ARBA00023316"/>
    </source>
</evidence>
<dbReference type="PROSITE" id="PS52029">
    <property type="entry name" value="LD_TPASE"/>
    <property type="match status" value="1"/>
</dbReference>
<dbReference type="GO" id="GO:0016740">
    <property type="term" value="F:transferase activity"/>
    <property type="evidence" value="ECO:0007669"/>
    <property type="project" value="UniProtKB-KW"/>
</dbReference>
<dbReference type="InterPro" id="IPR002477">
    <property type="entry name" value="Peptidoglycan-bd-like"/>
</dbReference>
<dbReference type="GO" id="GO:0071555">
    <property type="term" value="P:cell wall organization"/>
    <property type="evidence" value="ECO:0007669"/>
    <property type="project" value="UniProtKB-UniRule"/>
</dbReference>
<dbReference type="InterPro" id="IPR036365">
    <property type="entry name" value="PGBD-like_sf"/>
</dbReference>
<organism evidence="8 9">
    <name type="scientific">Amycolatopsis suaedae</name>
    <dbReference type="NCBI Taxonomy" id="2510978"/>
    <lineage>
        <taxon>Bacteria</taxon>
        <taxon>Bacillati</taxon>
        <taxon>Actinomycetota</taxon>
        <taxon>Actinomycetes</taxon>
        <taxon>Pseudonocardiales</taxon>
        <taxon>Pseudonocardiaceae</taxon>
        <taxon>Amycolatopsis</taxon>
    </lineage>
</organism>
<dbReference type="PANTHER" id="PTHR30582">
    <property type="entry name" value="L,D-TRANSPEPTIDASE"/>
    <property type="match status" value="1"/>
</dbReference>
<feature type="active site" description="Proton donor/acceptor" evidence="6">
    <location>
        <position position="223"/>
    </location>
</feature>
<proteinExistence type="predicted"/>
<dbReference type="InterPro" id="IPR036366">
    <property type="entry name" value="PGBDSf"/>
</dbReference>
<dbReference type="InterPro" id="IPR050979">
    <property type="entry name" value="LD-transpeptidase"/>
</dbReference>
<accession>A0A4Q7J6R0</accession>
<evidence type="ECO:0000256" key="2">
    <source>
        <dbReference type="ARBA" id="ARBA00022679"/>
    </source>
</evidence>
<dbReference type="AlphaFoldDB" id="A0A4Q7J6R0"/>
<evidence type="ECO:0000256" key="4">
    <source>
        <dbReference type="ARBA" id="ARBA00022984"/>
    </source>
</evidence>
<dbReference type="SUPFAM" id="SSF47090">
    <property type="entry name" value="PGBD-like"/>
    <property type="match status" value="1"/>
</dbReference>
<dbReference type="Pfam" id="PF03734">
    <property type="entry name" value="YkuD"/>
    <property type="match status" value="1"/>
</dbReference>
<dbReference type="Gene3D" id="2.40.440.10">
    <property type="entry name" value="L,D-transpeptidase catalytic domain-like"/>
    <property type="match status" value="1"/>
</dbReference>
<keyword evidence="9" id="KW-1185">Reference proteome</keyword>
<dbReference type="Proteomes" id="UP000292003">
    <property type="component" value="Unassembled WGS sequence"/>
</dbReference>
<dbReference type="GO" id="GO:0071972">
    <property type="term" value="F:peptidoglycan L,D-transpeptidase activity"/>
    <property type="evidence" value="ECO:0007669"/>
    <property type="project" value="TreeGrafter"/>
</dbReference>
<dbReference type="GO" id="GO:0005576">
    <property type="term" value="C:extracellular region"/>
    <property type="evidence" value="ECO:0007669"/>
    <property type="project" value="TreeGrafter"/>
</dbReference>
<dbReference type="GO" id="GO:0008360">
    <property type="term" value="P:regulation of cell shape"/>
    <property type="evidence" value="ECO:0007669"/>
    <property type="project" value="UniProtKB-UniRule"/>
</dbReference>
<dbReference type="InterPro" id="IPR005490">
    <property type="entry name" value="LD_TPept_cat_dom"/>
</dbReference>
<dbReference type="CDD" id="cd16913">
    <property type="entry name" value="YkuD_like"/>
    <property type="match status" value="1"/>
</dbReference>
<evidence type="ECO:0000256" key="6">
    <source>
        <dbReference type="PROSITE-ProRule" id="PRU01373"/>
    </source>
</evidence>
<feature type="active site" description="Nucleophile" evidence="6">
    <location>
        <position position="237"/>
    </location>
</feature>
<comment type="caution">
    <text evidence="8">The sequence shown here is derived from an EMBL/GenBank/DDBJ whole genome shotgun (WGS) entry which is preliminary data.</text>
</comment>
<evidence type="ECO:0000313" key="9">
    <source>
        <dbReference type="Proteomes" id="UP000292003"/>
    </source>
</evidence>
<evidence type="ECO:0000259" key="7">
    <source>
        <dbReference type="PROSITE" id="PS52029"/>
    </source>
</evidence>
<keyword evidence="3 6" id="KW-0133">Cell shape</keyword>
<reference evidence="8 9" key="1">
    <citation type="submission" date="2019-02" db="EMBL/GenBank/DDBJ databases">
        <title>Draft genome sequence of Amycolatopsis sp. 8-3EHSu isolated from roots of Suaeda maritima.</title>
        <authorList>
            <person name="Duangmal K."/>
            <person name="Chantavorakit T."/>
        </authorList>
    </citation>
    <scope>NUCLEOTIDE SEQUENCE [LARGE SCALE GENOMIC DNA]</scope>
    <source>
        <strain evidence="8 9">8-3EHSu</strain>
    </source>
</reference>
<dbReference type="InterPro" id="IPR038063">
    <property type="entry name" value="Transpep_catalytic_dom"/>
</dbReference>
<dbReference type="PANTHER" id="PTHR30582:SF2">
    <property type="entry name" value="L,D-TRANSPEPTIDASE YCIB-RELATED"/>
    <property type="match status" value="1"/>
</dbReference>
<dbReference type="Gene3D" id="1.10.101.10">
    <property type="entry name" value="PGBD-like superfamily/PGBD"/>
    <property type="match status" value="1"/>
</dbReference>
<keyword evidence="5 6" id="KW-0961">Cell wall biogenesis/degradation</keyword>
<keyword evidence="4 6" id="KW-0573">Peptidoglycan synthesis</keyword>
<name>A0A4Q7J6R0_9PSEU</name>
<comment type="pathway">
    <text evidence="1 6">Cell wall biogenesis; peptidoglycan biosynthesis.</text>
</comment>
<protein>
    <submittedName>
        <fullName evidence="8">Murein L,D-transpeptidase</fullName>
    </submittedName>
</protein>
<feature type="domain" description="L,D-TPase catalytic" evidence="7">
    <location>
        <begin position="151"/>
        <end position="261"/>
    </location>
</feature>
<sequence length="261" mass="28036">MDLPARTWSERSGAQRVLRSGRYRPSTNVGTSRSVFVGGLLLVAAAGCSTGVPAPAPAPVAAHVTLPAAPPFAVLAEGAAGREVATLQATLRGLGFQVRRDDGRFDTETRHAVVAFQKAHGLPRTGVVDVVTSDRLRSPVLPRPRVSAPGFHVEVDLARQLVYLVRDGRVDRVYDASTGRDADGKRTPPGEYRISYQINGWRHAKLGPMWKPSYLDSTGLALHGGEPVEATPASNGCIRMTDPSVEEVYPLLKPGTRVLIY</sequence>
<dbReference type="SUPFAM" id="SSF141523">
    <property type="entry name" value="L,D-transpeptidase catalytic domain-like"/>
    <property type="match status" value="1"/>
</dbReference>
<keyword evidence="2" id="KW-0808">Transferase</keyword>
<evidence type="ECO:0000313" key="8">
    <source>
        <dbReference type="EMBL" id="RZQ62013.1"/>
    </source>
</evidence>
<dbReference type="OrthoDB" id="8887048at2"/>